<evidence type="ECO:0000256" key="4">
    <source>
        <dbReference type="PROSITE-ProRule" id="PRU00108"/>
    </source>
</evidence>
<evidence type="ECO:0000259" key="7">
    <source>
        <dbReference type="PROSITE" id="PS50071"/>
    </source>
</evidence>
<evidence type="ECO:0000256" key="6">
    <source>
        <dbReference type="SAM" id="MobiDB-lite"/>
    </source>
</evidence>
<evidence type="ECO:0000256" key="2">
    <source>
        <dbReference type="ARBA" id="ARBA00023163"/>
    </source>
</evidence>
<dbReference type="SMART" id="SM00389">
    <property type="entry name" value="HOX"/>
    <property type="match status" value="1"/>
</dbReference>
<evidence type="ECO:0000256" key="1">
    <source>
        <dbReference type="ARBA" id="ARBA00004123"/>
    </source>
</evidence>
<sequence>MRKTPLQLEALDNFYLEGKYPTQKKMEDYAAALGLTYKQVRVWFVEKRRREKKENRLGVPAARKMDKQNISGHKDDSSLCSRYDTAMTRNVRKMKKPKCLQDLLTPNYILKKVFRKNGPLLGVEFDSLPSRACHHLTGPSNSISGREEDQRPAKRRKVSNDAIISHKDSNKKAPVKKHGKLLFFQCKGERKPRKTKQGKLGEAKDKRKFLMKRRVVESSKNVNQKQPYKEKCELTLDKAISQEQLDLITMLIDDEELELRELQVGADPVMCSGHSAGSRMHGCALCRDLLSKFPPDSVKMKKPFSSQPWDSSAELVKKLFKVFHFLYTYAVVLDICPFTLDEFSQAFHDKDSMLMGKIHVALLMLLLSDIEVELSNGPRLNKSCNFLALLHTVENQEYFLEFWKKSLNPLTWTEILRQVLVAAGFGSKQAAMRKEDLCKEMNLLFKYGLHPGTLKGELFRLLSEQGNNGLKVSELAKSIQIVELNLASTTEELECLICSTLSSDISLFEKISSSAYRLRMGYIAKDMDDCHSDTDDSGSVDNELNNSGEVWLLGLMEGEYSDLNIEEKLNALVALTDLLCAGSSIRMKDSTKSTAENNSSIQYYGSGAKIKRSSAKKHSLHGLFWSQIGQVLGVKEAYTSLNSHLYPIDSTLLVSKFYNDEGSSGNEKDATETEVMNGLHPIQSVFLGSDRRYNRYWLFLGPCIDDDPGHRRVYFESSEDGHWEVIDSEEALCSLLSVLDDRGKREALLIESLEKRQAFLCQAMSRTTTSNTGIRHTAQSDQSELDMVREETYSPVSEVDSLNLNNILEDSVPSSGAVRLEVGKKKEEQVQNWVRLQAFDSWVWNSFYLNLNVVKYGRRSYLDSLARCESCHDLYWRDEKHCRICHTTFELDFDLEERYAIHTATCRQKDDSITFPKHKVLSSQIQSLKAAIYAIESVMPEDALVGAWRKSAHKLWAKRLRRTSSLVELLQVLG</sequence>
<dbReference type="KEGG" id="qsa:O6P43_015328"/>
<feature type="region of interest" description="Disordered" evidence="6">
    <location>
        <begin position="136"/>
        <end position="174"/>
    </location>
</feature>
<dbReference type="SUPFAM" id="SSF46689">
    <property type="entry name" value="Homeodomain-like"/>
    <property type="match status" value="1"/>
</dbReference>
<dbReference type="PANTHER" id="PTHR36968:SF8">
    <property type="entry name" value="HOMEOBOX-DDT DOMAIN PROTEIN RLT3 ISOFORM X1"/>
    <property type="match status" value="1"/>
</dbReference>
<dbReference type="PROSITE" id="PS50071">
    <property type="entry name" value="HOMEOBOX_2"/>
    <property type="match status" value="1"/>
</dbReference>
<dbReference type="Pfam" id="PF00046">
    <property type="entry name" value="Homeodomain"/>
    <property type="match status" value="1"/>
</dbReference>
<dbReference type="InterPro" id="IPR007759">
    <property type="entry name" value="Asxl_HARE-HTH"/>
</dbReference>
<evidence type="ECO:0000256" key="3">
    <source>
        <dbReference type="ARBA" id="ARBA00023242"/>
    </source>
</evidence>
<dbReference type="CDD" id="cd00086">
    <property type="entry name" value="homeodomain"/>
    <property type="match status" value="1"/>
</dbReference>
<dbReference type="SMART" id="SM00571">
    <property type="entry name" value="DDT"/>
    <property type="match status" value="1"/>
</dbReference>
<dbReference type="InterPro" id="IPR009057">
    <property type="entry name" value="Homeodomain-like_sf"/>
</dbReference>
<keyword evidence="4 5" id="KW-0371">Homeobox</keyword>
<dbReference type="PANTHER" id="PTHR36968">
    <property type="entry name" value="HOMEOBOX-DDT DOMAIN PROTEIN RLT2"/>
    <property type="match status" value="1"/>
</dbReference>
<evidence type="ECO:0000313" key="9">
    <source>
        <dbReference type="EMBL" id="KAJ7965739.1"/>
    </source>
</evidence>
<dbReference type="GO" id="GO:0003677">
    <property type="term" value="F:DNA binding"/>
    <property type="evidence" value="ECO:0007669"/>
    <property type="project" value="UniProtKB-UniRule"/>
</dbReference>
<evidence type="ECO:0000256" key="5">
    <source>
        <dbReference type="RuleBase" id="RU000682"/>
    </source>
</evidence>
<dbReference type="PROSITE" id="PS50827">
    <property type="entry name" value="DDT"/>
    <property type="match status" value="1"/>
</dbReference>
<evidence type="ECO:0000259" key="8">
    <source>
        <dbReference type="PROSITE" id="PS50827"/>
    </source>
</evidence>
<comment type="subcellular location">
    <subcellularLocation>
        <location evidence="1 4 5">Nucleus</location>
    </subcellularLocation>
</comment>
<keyword evidence="2" id="KW-0804">Transcription</keyword>
<keyword evidence="4 5" id="KW-0238">DNA-binding</keyword>
<protein>
    <submittedName>
        <fullName evidence="9">Homeobox-DDT domain protein RLT3</fullName>
    </submittedName>
</protein>
<dbReference type="Pfam" id="PF15612">
    <property type="entry name" value="WHIM1"/>
    <property type="match status" value="1"/>
</dbReference>
<dbReference type="InterPro" id="IPR018501">
    <property type="entry name" value="DDT_dom"/>
</dbReference>
<dbReference type="AlphaFoldDB" id="A0AAD7LWT6"/>
<keyword evidence="10" id="KW-1185">Reference proteome</keyword>
<proteinExistence type="predicted"/>
<comment type="caution">
    <text evidence="9">The sequence shown here is derived from an EMBL/GenBank/DDBJ whole genome shotgun (WGS) entry which is preliminary data.</text>
</comment>
<accession>A0AAD7LWT6</accession>
<dbReference type="InterPro" id="IPR028941">
    <property type="entry name" value="WHIM2_dom"/>
</dbReference>
<dbReference type="Proteomes" id="UP001163823">
    <property type="component" value="Chromosome 6"/>
</dbReference>
<dbReference type="InterPro" id="IPR044977">
    <property type="entry name" value="RLT1-3"/>
</dbReference>
<keyword evidence="3 4" id="KW-0539">Nucleus</keyword>
<feature type="DNA-binding region" description="Homeobox" evidence="4">
    <location>
        <begin position="3"/>
        <end position="55"/>
    </location>
</feature>
<dbReference type="Pfam" id="PF02791">
    <property type="entry name" value="DDT"/>
    <property type="match status" value="1"/>
</dbReference>
<feature type="domain" description="Homeobox" evidence="7">
    <location>
        <begin position="1"/>
        <end position="54"/>
    </location>
</feature>
<dbReference type="EMBL" id="JARAOO010000006">
    <property type="protein sequence ID" value="KAJ7965739.1"/>
    <property type="molecule type" value="Genomic_DNA"/>
</dbReference>
<name>A0AAD7LWT6_QUISA</name>
<dbReference type="GO" id="GO:0005634">
    <property type="term" value="C:nucleus"/>
    <property type="evidence" value="ECO:0007669"/>
    <property type="project" value="UniProtKB-SubCell"/>
</dbReference>
<feature type="domain" description="DDT" evidence="8">
    <location>
        <begin position="313"/>
        <end position="372"/>
    </location>
</feature>
<dbReference type="Pfam" id="PF15613">
    <property type="entry name" value="WSD"/>
    <property type="match status" value="1"/>
</dbReference>
<evidence type="ECO:0000313" key="10">
    <source>
        <dbReference type="Proteomes" id="UP001163823"/>
    </source>
</evidence>
<organism evidence="9 10">
    <name type="scientific">Quillaja saponaria</name>
    <name type="common">Soap bark tree</name>
    <dbReference type="NCBI Taxonomy" id="32244"/>
    <lineage>
        <taxon>Eukaryota</taxon>
        <taxon>Viridiplantae</taxon>
        <taxon>Streptophyta</taxon>
        <taxon>Embryophyta</taxon>
        <taxon>Tracheophyta</taxon>
        <taxon>Spermatophyta</taxon>
        <taxon>Magnoliopsida</taxon>
        <taxon>eudicotyledons</taxon>
        <taxon>Gunneridae</taxon>
        <taxon>Pentapetalae</taxon>
        <taxon>rosids</taxon>
        <taxon>fabids</taxon>
        <taxon>Fabales</taxon>
        <taxon>Quillajaceae</taxon>
        <taxon>Quillaja</taxon>
    </lineage>
</organism>
<dbReference type="GO" id="GO:0006357">
    <property type="term" value="P:regulation of transcription by RNA polymerase II"/>
    <property type="evidence" value="ECO:0007669"/>
    <property type="project" value="InterPro"/>
</dbReference>
<dbReference type="InterPro" id="IPR001356">
    <property type="entry name" value="HD"/>
</dbReference>
<dbReference type="InterPro" id="IPR028942">
    <property type="entry name" value="WHIM1_dom"/>
</dbReference>
<reference evidence="9" key="1">
    <citation type="journal article" date="2023" name="Science">
        <title>Elucidation of the pathway for biosynthesis of saponin adjuvants from the soapbark tree.</title>
        <authorList>
            <person name="Reed J."/>
            <person name="Orme A."/>
            <person name="El-Demerdash A."/>
            <person name="Owen C."/>
            <person name="Martin L.B.B."/>
            <person name="Misra R.C."/>
            <person name="Kikuchi S."/>
            <person name="Rejzek M."/>
            <person name="Martin A.C."/>
            <person name="Harkess A."/>
            <person name="Leebens-Mack J."/>
            <person name="Louveau T."/>
            <person name="Stephenson M.J."/>
            <person name="Osbourn A."/>
        </authorList>
    </citation>
    <scope>NUCLEOTIDE SEQUENCE</scope>
    <source>
        <strain evidence="9">S10</strain>
    </source>
</reference>
<dbReference type="Pfam" id="PF05066">
    <property type="entry name" value="HARE-HTH"/>
    <property type="match status" value="1"/>
</dbReference>
<dbReference type="Gene3D" id="1.10.10.60">
    <property type="entry name" value="Homeodomain-like"/>
    <property type="match status" value="1"/>
</dbReference>
<gene>
    <name evidence="9" type="ORF">O6P43_015328</name>
</gene>